<dbReference type="InterPro" id="IPR012337">
    <property type="entry name" value="RNaseH-like_sf"/>
</dbReference>
<dbReference type="Proteomes" id="UP001234989">
    <property type="component" value="Chromosome 1"/>
</dbReference>
<sequence>ILDRGIQFTSHFWKAFQKGLGTNVKLSTSFHPQMDGYHSSITMAPFEAFYGRRCISPVGWFEVGEIALIGPQLVYETIEKFNLL</sequence>
<protein>
    <recommendedName>
        <fullName evidence="3">Integrase catalytic domain-containing protein</fullName>
    </recommendedName>
</protein>
<dbReference type="AlphaFoldDB" id="A0AAF0PQG9"/>
<evidence type="ECO:0000313" key="2">
    <source>
        <dbReference type="Proteomes" id="UP001234989"/>
    </source>
</evidence>
<accession>A0AAF0PQG9</accession>
<feature type="non-terminal residue" evidence="1">
    <location>
        <position position="1"/>
    </location>
</feature>
<dbReference type="EMBL" id="CP133612">
    <property type="protein sequence ID" value="WMV09063.1"/>
    <property type="molecule type" value="Genomic_DNA"/>
</dbReference>
<organism evidence="1 2">
    <name type="scientific">Solanum verrucosum</name>
    <dbReference type="NCBI Taxonomy" id="315347"/>
    <lineage>
        <taxon>Eukaryota</taxon>
        <taxon>Viridiplantae</taxon>
        <taxon>Streptophyta</taxon>
        <taxon>Embryophyta</taxon>
        <taxon>Tracheophyta</taxon>
        <taxon>Spermatophyta</taxon>
        <taxon>Magnoliopsida</taxon>
        <taxon>eudicotyledons</taxon>
        <taxon>Gunneridae</taxon>
        <taxon>Pentapetalae</taxon>
        <taxon>asterids</taxon>
        <taxon>lamiids</taxon>
        <taxon>Solanales</taxon>
        <taxon>Solanaceae</taxon>
        <taxon>Solanoideae</taxon>
        <taxon>Solaneae</taxon>
        <taxon>Solanum</taxon>
    </lineage>
</organism>
<keyword evidence="2" id="KW-1185">Reference proteome</keyword>
<gene>
    <name evidence="1" type="ORF">MTR67_002448</name>
</gene>
<reference evidence="1" key="1">
    <citation type="submission" date="2023-08" db="EMBL/GenBank/DDBJ databases">
        <title>A de novo genome assembly of Solanum verrucosum Schlechtendal, a Mexican diploid species geographically isolated from the other diploid A-genome species in potato relatives.</title>
        <authorList>
            <person name="Hosaka K."/>
        </authorList>
    </citation>
    <scope>NUCLEOTIDE SEQUENCE</scope>
    <source>
        <tissue evidence="1">Young leaves</tissue>
    </source>
</reference>
<dbReference type="Gene3D" id="3.30.420.10">
    <property type="entry name" value="Ribonuclease H-like superfamily/Ribonuclease H"/>
    <property type="match status" value="1"/>
</dbReference>
<dbReference type="InterPro" id="IPR036397">
    <property type="entry name" value="RNaseH_sf"/>
</dbReference>
<dbReference type="SUPFAM" id="SSF53098">
    <property type="entry name" value="Ribonuclease H-like"/>
    <property type="match status" value="1"/>
</dbReference>
<proteinExistence type="predicted"/>
<evidence type="ECO:0000313" key="1">
    <source>
        <dbReference type="EMBL" id="WMV09063.1"/>
    </source>
</evidence>
<evidence type="ECO:0008006" key="3">
    <source>
        <dbReference type="Google" id="ProtNLM"/>
    </source>
</evidence>
<name>A0AAF0PQG9_SOLVR</name>
<dbReference type="GO" id="GO:0003676">
    <property type="term" value="F:nucleic acid binding"/>
    <property type="evidence" value="ECO:0007669"/>
    <property type="project" value="InterPro"/>
</dbReference>